<dbReference type="SUPFAM" id="SSF53850">
    <property type="entry name" value="Periplasmic binding protein-like II"/>
    <property type="match status" value="1"/>
</dbReference>
<dbReference type="Pfam" id="PF03401">
    <property type="entry name" value="TctC"/>
    <property type="match status" value="1"/>
</dbReference>
<name>A0A5C4XKP9_9HYPH</name>
<keyword evidence="3" id="KW-1185">Reference proteome</keyword>
<reference evidence="2 3" key="1">
    <citation type="submission" date="2019-06" db="EMBL/GenBank/DDBJ databases">
        <title>The draft genome of Rhizobium smilacinae PTYR-5.</title>
        <authorList>
            <person name="Liu L."/>
            <person name="Li L."/>
            <person name="Zhang X."/>
        </authorList>
    </citation>
    <scope>NUCLEOTIDE SEQUENCE [LARGE SCALE GENOMIC DNA]</scope>
    <source>
        <strain evidence="2 3">PTYR-5</strain>
    </source>
</reference>
<dbReference type="Proteomes" id="UP000311605">
    <property type="component" value="Unassembled WGS sequence"/>
</dbReference>
<dbReference type="EMBL" id="VDMN01000002">
    <property type="protein sequence ID" value="TNM63481.1"/>
    <property type="molecule type" value="Genomic_DNA"/>
</dbReference>
<dbReference type="PANTHER" id="PTHR42928:SF3">
    <property type="entry name" value="UPF0065 PROTEIN YFLP"/>
    <property type="match status" value="1"/>
</dbReference>
<dbReference type="InterPro" id="IPR006311">
    <property type="entry name" value="TAT_signal"/>
</dbReference>
<dbReference type="Gene3D" id="3.40.190.10">
    <property type="entry name" value="Periplasmic binding protein-like II"/>
    <property type="match status" value="1"/>
</dbReference>
<organism evidence="2 3">
    <name type="scientific">Aliirhizobium smilacinae</name>
    <dbReference type="NCBI Taxonomy" id="1395944"/>
    <lineage>
        <taxon>Bacteria</taxon>
        <taxon>Pseudomonadati</taxon>
        <taxon>Pseudomonadota</taxon>
        <taxon>Alphaproteobacteria</taxon>
        <taxon>Hyphomicrobiales</taxon>
        <taxon>Rhizobiaceae</taxon>
        <taxon>Aliirhizobium</taxon>
    </lineage>
</organism>
<dbReference type="Gene3D" id="3.40.190.150">
    <property type="entry name" value="Bordetella uptake gene, domain 1"/>
    <property type="match status" value="1"/>
</dbReference>
<dbReference type="PIRSF" id="PIRSF017082">
    <property type="entry name" value="YflP"/>
    <property type="match status" value="1"/>
</dbReference>
<sequence>METPQHHLRLPAAIPRHFEKLTHQSQSENSMTSTFAITRRKALVSSLAVAGLAAFPGLGSAQSSSWAPDKPVEVVVGVGPGGANDRTARDIERFLKDGGFTPAGSVVSNKPGGGHAVALAYTLAHPGEANILQVVGGVMLSNNILGRSPISFAQFTPIGTLFDEQMVFAVGANSPIKTAQDLVDKLKQDPASVSFSISTGIGTTNHISVLQLAKQVGADIKKIKAVSFNSSTEGVTATIGGHIDVVVTTPFALNPFVESGDLKYIAAASAERSGGLLAQVPTWRELGYDIVVPAWRLIVAPPDLKPEQIAYWDKAIAAVTDTSEWKAMLEKESLVPHRLTSVETKAYLESEDKRYRELLGSISQ</sequence>
<gene>
    <name evidence="2" type="ORF">FHP24_11735</name>
</gene>
<dbReference type="InterPro" id="IPR005064">
    <property type="entry name" value="BUG"/>
</dbReference>
<dbReference type="InterPro" id="IPR042100">
    <property type="entry name" value="Bug_dom1"/>
</dbReference>
<comment type="similarity">
    <text evidence="1">Belongs to the UPF0065 (bug) family.</text>
</comment>
<dbReference type="AlphaFoldDB" id="A0A5C4XKP9"/>
<dbReference type="PANTHER" id="PTHR42928">
    <property type="entry name" value="TRICARBOXYLATE-BINDING PROTEIN"/>
    <property type="match status" value="1"/>
</dbReference>
<protein>
    <submittedName>
        <fullName evidence="2">Tripartite tricarboxylate transporter substrate binding protein</fullName>
    </submittedName>
</protein>
<evidence type="ECO:0000256" key="1">
    <source>
        <dbReference type="ARBA" id="ARBA00006987"/>
    </source>
</evidence>
<evidence type="ECO:0000313" key="3">
    <source>
        <dbReference type="Proteomes" id="UP000311605"/>
    </source>
</evidence>
<proteinExistence type="inferred from homology"/>
<accession>A0A5C4XKP9</accession>
<dbReference type="OrthoDB" id="8443386at2"/>
<comment type="caution">
    <text evidence="2">The sequence shown here is derived from an EMBL/GenBank/DDBJ whole genome shotgun (WGS) entry which is preliminary data.</text>
</comment>
<evidence type="ECO:0000313" key="2">
    <source>
        <dbReference type="EMBL" id="TNM63481.1"/>
    </source>
</evidence>
<dbReference type="PROSITE" id="PS51318">
    <property type="entry name" value="TAT"/>
    <property type="match status" value="1"/>
</dbReference>
<dbReference type="CDD" id="cd07012">
    <property type="entry name" value="PBP2_Bug_TTT"/>
    <property type="match status" value="1"/>
</dbReference>